<feature type="region of interest" description="Disordered" evidence="2">
    <location>
        <begin position="363"/>
        <end position="400"/>
    </location>
</feature>
<dbReference type="AlphaFoldDB" id="A0A7S0SDC9"/>
<dbReference type="PANTHER" id="PTHR12286:SF5">
    <property type="entry name" value="SACCHAROPINE DEHYDROGENASE-LIKE OXIDOREDUCTASE"/>
    <property type="match status" value="1"/>
</dbReference>
<dbReference type="EMBL" id="HBFC01010293">
    <property type="protein sequence ID" value="CAD8703278.1"/>
    <property type="molecule type" value="Transcribed_RNA"/>
</dbReference>
<dbReference type="Gene3D" id="3.40.50.720">
    <property type="entry name" value="NAD(P)-binding Rossmann-like Domain"/>
    <property type="match status" value="1"/>
</dbReference>
<dbReference type="Pfam" id="PF03435">
    <property type="entry name" value="Sacchrp_dh_NADP"/>
    <property type="match status" value="1"/>
</dbReference>
<dbReference type="InterPro" id="IPR036291">
    <property type="entry name" value="NAD(P)-bd_dom_sf"/>
</dbReference>
<evidence type="ECO:0000313" key="4">
    <source>
        <dbReference type="EMBL" id="CAD8703278.1"/>
    </source>
</evidence>
<evidence type="ECO:0000256" key="1">
    <source>
        <dbReference type="ARBA" id="ARBA00038048"/>
    </source>
</evidence>
<dbReference type="InterPro" id="IPR051276">
    <property type="entry name" value="Saccharopine_DH-like_oxidrdct"/>
</dbReference>
<accession>A0A7S0SDC9</accession>
<gene>
    <name evidence="4" type="ORF">MANT1106_LOCUS5960</name>
</gene>
<organism evidence="4">
    <name type="scientific">Mantoniella antarctica</name>
    <dbReference type="NCBI Taxonomy" id="81844"/>
    <lineage>
        <taxon>Eukaryota</taxon>
        <taxon>Viridiplantae</taxon>
        <taxon>Chlorophyta</taxon>
        <taxon>Mamiellophyceae</taxon>
        <taxon>Mamiellales</taxon>
        <taxon>Mamiellaceae</taxon>
        <taxon>Mantoniella</taxon>
    </lineage>
</organism>
<evidence type="ECO:0000256" key="2">
    <source>
        <dbReference type="SAM" id="MobiDB-lite"/>
    </source>
</evidence>
<name>A0A7S0SDC9_9CHLO</name>
<dbReference type="PANTHER" id="PTHR12286">
    <property type="entry name" value="SACCHAROPINE DEHYDROGENASE-LIKE OXIDOREDUCTASE"/>
    <property type="match status" value="1"/>
</dbReference>
<feature type="domain" description="Saccharopine dehydrogenase NADP binding" evidence="3">
    <location>
        <begin position="51"/>
        <end position="160"/>
    </location>
</feature>
<proteinExistence type="inferred from homology"/>
<dbReference type="GO" id="GO:0009247">
    <property type="term" value="P:glycolipid biosynthetic process"/>
    <property type="evidence" value="ECO:0007669"/>
    <property type="project" value="TreeGrafter"/>
</dbReference>
<dbReference type="GO" id="GO:0005886">
    <property type="term" value="C:plasma membrane"/>
    <property type="evidence" value="ECO:0007669"/>
    <property type="project" value="TreeGrafter"/>
</dbReference>
<reference evidence="4" key="1">
    <citation type="submission" date="2021-01" db="EMBL/GenBank/DDBJ databases">
        <authorList>
            <person name="Corre E."/>
            <person name="Pelletier E."/>
            <person name="Niang G."/>
            <person name="Scheremetjew M."/>
            <person name="Finn R."/>
            <person name="Kale V."/>
            <person name="Holt S."/>
            <person name="Cochrane G."/>
            <person name="Meng A."/>
            <person name="Brown T."/>
            <person name="Cohen L."/>
        </authorList>
    </citation>
    <scope>NUCLEOTIDE SEQUENCE</scope>
    <source>
        <strain evidence="4">SL-175</strain>
    </source>
</reference>
<dbReference type="SUPFAM" id="SSF51735">
    <property type="entry name" value="NAD(P)-binding Rossmann-fold domains"/>
    <property type="match status" value="1"/>
</dbReference>
<dbReference type="InterPro" id="IPR005097">
    <property type="entry name" value="Sacchrp_dh_NADP-bd"/>
</dbReference>
<evidence type="ECO:0000259" key="3">
    <source>
        <dbReference type="Pfam" id="PF03435"/>
    </source>
</evidence>
<protein>
    <recommendedName>
        <fullName evidence="3">Saccharopine dehydrogenase NADP binding domain-containing protein</fullName>
    </recommendedName>
</protein>
<sequence>MAAREYNLIIWGGSGFTGRLAAEYLARKYTPGGQSAGPSNGPGAAAPGATSESVRWAIAGRDRAKLEVVRDGILKKHPHVQGIDILVGSSDDPASLEAVASKANTVLSFAGPFASFGMPLVDACVKCGTDYCDVTGEPTFIRAVVDKHDAAAKKAGACIVNCVGYDSIPWDLGAWAVATYLRKAGDECTLAVGHVGESKGGISGGTVASAVNLLATTPLATLRAMSSPHFLAASGKPAPSADPDAAARWKTQSSFMYDKDVKRWTMPSIMAGINTKVVGRSASLAPSAPYAPNFAYNESDLCSGVGAAATGTAAIGFFGAMLMFPPTRWLLTSTLLPKPGQGPSENMRETGFAHVYVVGTGKANLPPSSGRSDQSEAGPGTDAADPTNQTPPGSGPGPAKVVAHMEFKNADPGYKGTAALAVEAALCLALPTERAKTPGHGKELGGGCLTPAVALGQVLVDRLNRSDTFAFEVGPLKDTVIRG</sequence>
<comment type="similarity">
    <text evidence="1">Belongs to the saccharopine dehydrogenase family.</text>
</comment>